<dbReference type="Proteomes" id="UP000500810">
    <property type="component" value="Segment"/>
</dbReference>
<organism evidence="1 2">
    <name type="scientific">Pseudomonas phage Epa15</name>
    <dbReference type="NCBI Taxonomy" id="2733395"/>
    <lineage>
        <taxon>Viruses</taxon>
        <taxon>Duplodnaviria</taxon>
        <taxon>Heunggongvirae</taxon>
        <taxon>Uroviricota</taxon>
        <taxon>Caudoviricetes</taxon>
        <taxon>Lindbergviridae</taxon>
        <taxon>Pbunavirus</taxon>
        <taxon>Pbunavirus LS1</taxon>
    </lineage>
</organism>
<proteinExistence type="predicted"/>
<name>A0A7T0Q7E8_9CAUD</name>
<dbReference type="EMBL" id="MT413450">
    <property type="protein sequence ID" value="QPL17324.1"/>
    <property type="molecule type" value="Genomic_DNA"/>
</dbReference>
<accession>A0A7T0Q7E8</accession>
<reference evidence="2" key="1">
    <citation type="submission" date="2020-04" db="EMBL/GenBank/DDBJ databases">
        <title>Pseudomonas aeruginosa Phage Cocktails: Rational Design and Efficacy against Mouse Wound and Septic Infections.</title>
        <authorList>
            <person name="Farlow J."/>
            <person name="Freyberger H.R."/>
            <person name="He Y."/>
            <person name="Ward A.M."/>
            <person name="Autvisuttinunt W."/>
            <person name="Li T."/>
            <person name="Jacobs A.C."/>
            <person name="Nikolich M.P."/>
            <person name="Filippov A."/>
        </authorList>
    </citation>
    <scope>NUCLEOTIDE SEQUENCE [LARGE SCALE GENOMIC DNA]</scope>
</reference>
<sequence>MSFLRVRLRLPRTALESFFVPSRYRRLSSVRFGPRTMLFYV</sequence>
<evidence type="ECO:0000313" key="1">
    <source>
        <dbReference type="EMBL" id="QPL17324.1"/>
    </source>
</evidence>
<evidence type="ECO:0000313" key="2">
    <source>
        <dbReference type="Proteomes" id="UP000500810"/>
    </source>
</evidence>
<protein>
    <submittedName>
        <fullName evidence="1">Uncharacterized protein</fullName>
    </submittedName>
</protein>